<proteinExistence type="predicted"/>
<sequence length="70" mass="7822">DSNVSDYLVNTQVPVCEYDCDESDESEREAEDPEESKCGSDEEMDHLIDSESYCIASDQSIAPPCFSDFT</sequence>
<feature type="compositionally biased region" description="Acidic residues" evidence="1">
    <location>
        <begin position="18"/>
        <end position="34"/>
    </location>
</feature>
<evidence type="ECO:0000313" key="2">
    <source>
        <dbReference type="EnsemblMetazoa" id="Aqu2.1.33227_001"/>
    </source>
</evidence>
<dbReference type="EnsemblMetazoa" id="Aqu2.1.33227_001">
    <property type="protein sequence ID" value="Aqu2.1.33227_001"/>
    <property type="gene ID" value="Aqu2.1.33227"/>
</dbReference>
<accession>A0A1X7V0W4</accession>
<evidence type="ECO:0000256" key="1">
    <source>
        <dbReference type="SAM" id="MobiDB-lite"/>
    </source>
</evidence>
<reference evidence="2" key="1">
    <citation type="submission" date="2017-05" db="UniProtKB">
        <authorList>
            <consortium name="EnsemblMetazoa"/>
        </authorList>
    </citation>
    <scope>IDENTIFICATION</scope>
</reference>
<feature type="region of interest" description="Disordered" evidence="1">
    <location>
        <begin position="18"/>
        <end position="43"/>
    </location>
</feature>
<name>A0A1X7V0W4_AMPQE</name>
<organism evidence="2">
    <name type="scientific">Amphimedon queenslandica</name>
    <name type="common">Sponge</name>
    <dbReference type="NCBI Taxonomy" id="400682"/>
    <lineage>
        <taxon>Eukaryota</taxon>
        <taxon>Metazoa</taxon>
        <taxon>Porifera</taxon>
        <taxon>Demospongiae</taxon>
        <taxon>Heteroscleromorpha</taxon>
        <taxon>Haplosclerida</taxon>
        <taxon>Niphatidae</taxon>
        <taxon>Amphimedon</taxon>
    </lineage>
</organism>
<dbReference type="AlphaFoldDB" id="A0A1X7V0W4"/>
<protein>
    <submittedName>
        <fullName evidence="2">Uncharacterized protein</fullName>
    </submittedName>
</protein>
<dbReference type="InParanoid" id="A0A1X7V0W4"/>